<dbReference type="InterPro" id="IPR014756">
    <property type="entry name" value="Ig_E-set"/>
</dbReference>
<dbReference type="SUPFAM" id="SSF81296">
    <property type="entry name" value="E set domains"/>
    <property type="match status" value="1"/>
</dbReference>
<evidence type="ECO:0000256" key="1">
    <source>
        <dbReference type="ARBA" id="ARBA00009100"/>
    </source>
</evidence>
<dbReference type="AlphaFoldDB" id="A0A6U5H6H0"/>
<dbReference type="GO" id="GO:0006886">
    <property type="term" value="P:intracellular protein transport"/>
    <property type="evidence" value="ECO:0007669"/>
    <property type="project" value="InterPro"/>
</dbReference>
<dbReference type="Gene3D" id="2.60.40.640">
    <property type="match status" value="2"/>
</dbReference>
<accession>A0A6U5H6H0</accession>
<organism evidence="3">
    <name type="scientific">Corethron hystrix</name>
    <dbReference type="NCBI Taxonomy" id="216773"/>
    <lineage>
        <taxon>Eukaryota</taxon>
        <taxon>Sar</taxon>
        <taxon>Stramenopiles</taxon>
        <taxon>Ochrophyta</taxon>
        <taxon>Bacillariophyta</taxon>
        <taxon>Coscinodiscophyceae</taxon>
        <taxon>Corethrophycidae</taxon>
        <taxon>Corethrales</taxon>
        <taxon>Corethraceae</taxon>
        <taxon>Corethron</taxon>
    </lineage>
</organism>
<sequence length="361" mass="40155">MSTSSRASRSVSLRQPKHSSVTIVLSSGRVRYCEGDTVLGNILLEAKDGWKHDNIVLVVRGGAEVTLPCPSQSSAPLTASFGLMEEEILIKPSGYLGHGDHAIPFSFVVKGIRGASLPETYRGVHVKISYRMSVFVRRGFFSRYLDDTKELMIENLTSSNSDVVGLDEFKPFIIVPSHNINVVDRPRHCLLSFKITGQLGRRLAVNRPLTGSLVVGESVLPIRSIELCLSRGEIIRNNIPPMNAPGKCDARLLHLPPPTFSSLGRNTPSAKQYHHGQQHGFTRVCTEIQTWQVVDGDVMRGIKIPIRLPLPDRELCVTTEFEGFFKLQFDITLLIYFMDGSVTSESFPLDFFRSEKNLAMT</sequence>
<gene>
    <name evidence="2" type="ORF">CHYS00102_LOCUS15338</name>
    <name evidence="3" type="ORF">CHYS00102_LOCUS15339</name>
</gene>
<evidence type="ECO:0000313" key="2">
    <source>
        <dbReference type="EMBL" id="CAD8888140.1"/>
    </source>
</evidence>
<dbReference type="EMBL" id="HBFR01021297">
    <property type="protein sequence ID" value="CAD8888141.1"/>
    <property type="molecule type" value="Transcribed_RNA"/>
</dbReference>
<dbReference type="PANTHER" id="PTHR12233">
    <property type="entry name" value="VACUOLAR PROTEIN SORTING 26 RELATED"/>
    <property type="match status" value="1"/>
</dbReference>
<dbReference type="InterPro" id="IPR014752">
    <property type="entry name" value="Arrestin-like_C"/>
</dbReference>
<dbReference type="EMBL" id="HBFR01021296">
    <property type="protein sequence ID" value="CAD8888140.1"/>
    <property type="molecule type" value="Transcribed_RNA"/>
</dbReference>
<comment type="similarity">
    <text evidence="1">Belongs to the VPS26 family.</text>
</comment>
<evidence type="ECO:0008006" key="4">
    <source>
        <dbReference type="Google" id="ProtNLM"/>
    </source>
</evidence>
<evidence type="ECO:0000313" key="3">
    <source>
        <dbReference type="EMBL" id="CAD8888141.1"/>
    </source>
</evidence>
<name>A0A6U5H6H0_9STRA</name>
<proteinExistence type="inferred from homology"/>
<protein>
    <recommendedName>
        <fullName evidence="4">Arrestin-like N-terminal domain-containing protein</fullName>
    </recommendedName>
</protein>
<dbReference type="InterPro" id="IPR028934">
    <property type="entry name" value="Vps26-related"/>
</dbReference>
<reference evidence="3" key="1">
    <citation type="submission" date="2021-01" db="EMBL/GenBank/DDBJ databases">
        <authorList>
            <person name="Corre E."/>
            <person name="Pelletier E."/>
            <person name="Niang G."/>
            <person name="Scheremetjew M."/>
            <person name="Finn R."/>
            <person name="Kale V."/>
            <person name="Holt S."/>
            <person name="Cochrane G."/>
            <person name="Meng A."/>
            <person name="Brown T."/>
            <person name="Cohen L."/>
        </authorList>
    </citation>
    <scope>NUCLEOTIDE SEQUENCE</scope>
    <source>
        <strain evidence="3">308</strain>
    </source>
</reference>